<reference evidence="2 3" key="1">
    <citation type="submission" date="2023-08" db="EMBL/GenBank/DDBJ databases">
        <title>Black Yeasts Isolated from many extreme environments.</title>
        <authorList>
            <person name="Coleine C."/>
            <person name="Stajich J.E."/>
            <person name="Selbmann L."/>
        </authorList>
    </citation>
    <scope>NUCLEOTIDE SEQUENCE [LARGE SCALE GENOMIC DNA]</scope>
    <source>
        <strain evidence="2 3">CCFEE 5935</strain>
    </source>
</reference>
<name>A0AAV9P422_9PEZI</name>
<dbReference type="AlphaFoldDB" id="A0AAV9P422"/>
<feature type="compositionally biased region" description="Basic and acidic residues" evidence="1">
    <location>
        <begin position="403"/>
        <end position="450"/>
    </location>
</feature>
<proteinExistence type="predicted"/>
<comment type="caution">
    <text evidence="2">The sequence shown here is derived from an EMBL/GenBank/DDBJ whole genome shotgun (WGS) entry which is preliminary data.</text>
</comment>
<feature type="compositionally biased region" description="Basic and acidic residues" evidence="1">
    <location>
        <begin position="209"/>
        <end position="227"/>
    </location>
</feature>
<dbReference type="Proteomes" id="UP001337655">
    <property type="component" value="Unassembled WGS sequence"/>
</dbReference>
<sequence length="745" mass="80713">MRTTVLATALGAATVGARPATISSEASSILKNSPNHAPLAGRGIIDDAFNFDGPNYVGPYEDDMMSPYNPSTDQDLPSPAELLDEEESLRECTLRMGSGEHCRQPPHFFDNNYGPEWDKQFRHIDFGIGHGTGHKRDVSSEDGEKPAADVVSPIPTSLLVTNLPAWMWSSMIHQSKTTLATQTKTGQATATTHPKFAEGTVTQDGEEPTAAKHPKEVEKPTATEGGDKPTGPTPPMPTTSLGCLPFLGMCLNDLPPGVVPVKRDLAGPGPVKPGSPGHMGGNMLAKLSQVFAPLAKAIAWLDSMRTGVVDDAEIVKATAAQDWATIEQLVETRWNATKEEIDKRWAAVKEDMNAVVARDLANAITAQPDNGRHRKRADGWLKRLMEGDVGFYFSTLHPVDMDKPWRRGVEGEQPEEGHLEGEGYHHPVNMDKRGEKDDKKNAPASDDEKPTVPSTFEDIPPFPLLIAYWIHQNPERAQAILEHALRSDPQTNTTLLTAMLKDMSAVFQHSTHLAARGLVPDGKTGFTVINSTEHYRRADVTPPTEQDVLRALKSVTPSTLTDPTELQQIITAALNFAKLALAGAGEQAGPKTPTTTYEVTMPGAGTATIIPMPAPEPGTPFEPEIINIGKRGAPDDDGDDYPTIEQATPITTEDSTTYNLYPTEEGQAEDGRNHHHLDVPGQGGMEFKVNYIPPRSKRGEDGGEEESTERVDGVPEKAVVEPGTPIELGNGCTYEWGVVVCEFAF</sequence>
<evidence type="ECO:0000256" key="1">
    <source>
        <dbReference type="SAM" id="MobiDB-lite"/>
    </source>
</evidence>
<organism evidence="2 3">
    <name type="scientific">Saxophila tyrrhenica</name>
    <dbReference type="NCBI Taxonomy" id="1690608"/>
    <lineage>
        <taxon>Eukaryota</taxon>
        <taxon>Fungi</taxon>
        <taxon>Dikarya</taxon>
        <taxon>Ascomycota</taxon>
        <taxon>Pezizomycotina</taxon>
        <taxon>Dothideomycetes</taxon>
        <taxon>Dothideomycetidae</taxon>
        <taxon>Mycosphaerellales</taxon>
        <taxon>Extremaceae</taxon>
        <taxon>Saxophila</taxon>
    </lineage>
</organism>
<gene>
    <name evidence="2" type="ORF">LTR77_007866</name>
</gene>
<feature type="compositionally biased region" description="Low complexity" evidence="1">
    <location>
        <begin position="182"/>
        <end position="192"/>
    </location>
</feature>
<dbReference type="EMBL" id="JAVRRT010000012">
    <property type="protein sequence ID" value="KAK5167136.1"/>
    <property type="molecule type" value="Genomic_DNA"/>
</dbReference>
<dbReference type="GeneID" id="89929201"/>
<feature type="region of interest" description="Disordered" evidence="1">
    <location>
        <begin position="403"/>
        <end position="456"/>
    </location>
</feature>
<accession>A0AAV9P422</accession>
<evidence type="ECO:0000313" key="3">
    <source>
        <dbReference type="Proteomes" id="UP001337655"/>
    </source>
</evidence>
<evidence type="ECO:0000313" key="2">
    <source>
        <dbReference type="EMBL" id="KAK5167136.1"/>
    </source>
</evidence>
<dbReference type="RefSeq" id="XP_064656944.1">
    <property type="nucleotide sequence ID" value="XM_064805102.1"/>
</dbReference>
<protein>
    <submittedName>
        <fullName evidence="2">Uncharacterized protein</fullName>
    </submittedName>
</protein>
<feature type="region of interest" description="Disordered" evidence="1">
    <location>
        <begin position="182"/>
        <end position="239"/>
    </location>
</feature>
<keyword evidence="3" id="KW-1185">Reference proteome</keyword>
<feature type="region of interest" description="Disordered" evidence="1">
    <location>
        <begin position="678"/>
        <end position="713"/>
    </location>
</feature>